<keyword evidence="9 10" id="KW-0131">Cell cycle</keyword>
<dbReference type="GO" id="GO:0051301">
    <property type="term" value="P:cell division"/>
    <property type="evidence" value="ECO:0007669"/>
    <property type="project" value="UniProtKB-KW"/>
</dbReference>
<dbReference type="EMBL" id="CP003685">
    <property type="protein sequence ID" value="AFN04463.1"/>
    <property type="molecule type" value="Genomic_DNA"/>
</dbReference>
<dbReference type="GO" id="GO:0046872">
    <property type="term" value="F:metal ion binding"/>
    <property type="evidence" value="ECO:0007669"/>
    <property type="project" value="UniProtKB-KW"/>
</dbReference>
<keyword evidence="7 10" id="KW-0342">GTP-binding</keyword>
<evidence type="ECO:0000256" key="8">
    <source>
        <dbReference type="ARBA" id="ARBA00023210"/>
    </source>
</evidence>
<dbReference type="AlphaFoldDB" id="I6V2U7"/>
<reference evidence="12 13" key="1">
    <citation type="journal article" date="2012" name="J. Bacteriol.">
        <title>Genome Sequencing of a Genetically-Tractable Pyrococcus furiosus Strain Reveals a Highly Dynamic Genome.</title>
        <authorList>
            <person name="Bridger S.L."/>
            <person name="Lancaster W.A."/>
            <person name="Poole F.L.II."/>
            <person name="Schut G.J."/>
            <person name="Adams M.W."/>
        </authorList>
    </citation>
    <scope>NUCLEOTIDE SEQUENCE [LARGE SCALE GENOMIC DNA]</scope>
    <source>
        <strain evidence="12 13">COM1</strain>
    </source>
</reference>
<keyword evidence="5 10" id="KW-0547">Nucleotide-binding</keyword>
<dbReference type="Gene3D" id="3.40.50.300">
    <property type="entry name" value="P-loop containing nucleotide triphosphate hydrolases"/>
    <property type="match status" value="1"/>
</dbReference>
<dbReference type="InterPro" id="IPR005225">
    <property type="entry name" value="Small_GTP-bd"/>
</dbReference>
<organism evidence="13">
    <name type="scientific">Pyrococcus furiosus COM1</name>
    <dbReference type="NCBI Taxonomy" id="1185654"/>
    <lineage>
        <taxon>Archaea</taxon>
        <taxon>Methanobacteriati</taxon>
        <taxon>Methanobacteriota</taxon>
        <taxon>Thermococci</taxon>
        <taxon>Thermococcales</taxon>
        <taxon>Thermococcaceae</taxon>
        <taxon>Pyrococcus</taxon>
    </lineage>
</organism>
<feature type="domain" description="EngB-type G" evidence="11">
    <location>
        <begin position="4"/>
        <end position="188"/>
    </location>
</feature>
<keyword evidence="4" id="KW-0479">Metal-binding</keyword>
<gene>
    <name evidence="10" type="primary">engB</name>
    <name evidence="12" type="ORF">PFC_07635</name>
</gene>
<evidence type="ECO:0000256" key="3">
    <source>
        <dbReference type="ARBA" id="ARBA00022618"/>
    </source>
</evidence>
<comment type="function">
    <text evidence="10">Necessary for normal cell division and for the maintenance of normal septation.</text>
</comment>
<keyword evidence="6" id="KW-0460">Magnesium</keyword>
<evidence type="ECO:0000256" key="10">
    <source>
        <dbReference type="HAMAP-Rule" id="MF_00321"/>
    </source>
</evidence>
<dbReference type="PROSITE" id="PS51706">
    <property type="entry name" value="G_ENGB"/>
    <property type="match status" value="1"/>
</dbReference>
<dbReference type="NCBIfam" id="TIGR00231">
    <property type="entry name" value="small_GTP"/>
    <property type="match status" value="1"/>
</dbReference>
<evidence type="ECO:0000313" key="13">
    <source>
        <dbReference type="Proteomes" id="UP000006216"/>
    </source>
</evidence>
<dbReference type="PANTHER" id="PTHR11649">
    <property type="entry name" value="MSS1/TRME-RELATED GTP-BINDING PROTEIN"/>
    <property type="match status" value="1"/>
</dbReference>
<dbReference type="HAMAP" id="MF_00321">
    <property type="entry name" value="GTPase_EngB"/>
    <property type="match status" value="1"/>
</dbReference>
<dbReference type="InterPro" id="IPR027417">
    <property type="entry name" value="P-loop_NTPase"/>
</dbReference>
<sequence length="194" mass="22309">MKFLMATIVFVGRSNVGKSTLIYQLTGKKVRRGKRPGVTRKIIEIEWRNHKIIDMPGFGFMAGLPKEVQERIKDEIVHFIENNAKNIDVAVLVVDGKAAPEIIERWEKRGEIPIDVEFYQFLTDLEIPTIVAVNKIDKIKNVQGVIYFLAEKFGVPFSEIEKVFVPISAKFGTNIEVLKGRINEIIRERQEQRE</sequence>
<evidence type="ECO:0000259" key="11">
    <source>
        <dbReference type="PROSITE" id="PS51706"/>
    </source>
</evidence>
<dbReference type="HOGENOM" id="CLU_033732_3_0_2"/>
<dbReference type="PATRIC" id="fig|1185654.4.peg.1552"/>
<dbReference type="PANTHER" id="PTHR11649:SF13">
    <property type="entry name" value="ENGB-TYPE G DOMAIN-CONTAINING PROTEIN"/>
    <property type="match status" value="1"/>
</dbReference>
<dbReference type="InterPro" id="IPR019987">
    <property type="entry name" value="GTP-bd_ribosome_bio_YsxC"/>
</dbReference>
<dbReference type="Pfam" id="PF01926">
    <property type="entry name" value="MMR_HSR1"/>
    <property type="match status" value="1"/>
</dbReference>
<dbReference type="KEGG" id="pfi:PFC_07635"/>
<evidence type="ECO:0000256" key="7">
    <source>
        <dbReference type="ARBA" id="ARBA00023134"/>
    </source>
</evidence>
<protein>
    <recommendedName>
        <fullName evidence="10">Probable GTP-binding protein EngB</fullName>
    </recommendedName>
</protein>
<evidence type="ECO:0000256" key="6">
    <source>
        <dbReference type="ARBA" id="ARBA00022842"/>
    </source>
</evidence>
<dbReference type="PRINTS" id="PR00449">
    <property type="entry name" value="RASTRNSFRMNG"/>
</dbReference>
<evidence type="ECO:0000256" key="1">
    <source>
        <dbReference type="ARBA" id="ARBA00001946"/>
    </source>
</evidence>
<comment type="similarity">
    <text evidence="2 10">Belongs to the TRAFAC class TrmE-Era-EngA-EngB-Septin-like GTPase superfamily. EngB GTPase family.</text>
</comment>
<accession>I6V2U7</accession>
<comment type="cofactor">
    <cofactor evidence="1">
        <name>Mg(2+)</name>
        <dbReference type="ChEBI" id="CHEBI:18420"/>
    </cofactor>
</comment>
<dbReference type="NCBIfam" id="NF003255">
    <property type="entry name" value="PRK04213.1"/>
    <property type="match status" value="1"/>
</dbReference>
<evidence type="ECO:0000256" key="2">
    <source>
        <dbReference type="ARBA" id="ARBA00009638"/>
    </source>
</evidence>
<evidence type="ECO:0000256" key="5">
    <source>
        <dbReference type="ARBA" id="ARBA00022741"/>
    </source>
</evidence>
<evidence type="ECO:0000313" key="12">
    <source>
        <dbReference type="EMBL" id="AFN04463.1"/>
    </source>
</evidence>
<dbReference type="SUPFAM" id="SSF52540">
    <property type="entry name" value="P-loop containing nucleoside triphosphate hydrolases"/>
    <property type="match status" value="1"/>
</dbReference>
<dbReference type="InterPro" id="IPR006073">
    <property type="entry name" value="GTP-bd"/>
</dbReference>
<evidence type="ECO:0000256" key="4">
    <source>
        <dbReference type="ARBA" id="ARBA00022723"/>
    </source>
</evidence>
<proteinExistence type="inferred from homology"/>
<name>I6V2U7_9EURY</name>
<keyword evidence="8 10" id="KW-0717">Septation</keyword>
<keyword evidence="3 10" id="KW-0132">Cell division</keyword>
<dbReference type="CDD" id="cd01876">
    <property type="entry name" value="YihA_EngB"/>
    <property type="match status" value="1"/>
</dbReference>
<dbReference type="InterPro" id="IPR030393">
    <property type="entry name" value="G_ENGB_dom"/>
</dbReference>
<dbReference type="GO" id="GO:0005525">
    <property type="term" value="F:GTP binding"/>
    <property type="evidence" value="ECO:0007669"/>
    <property type="project" value="UniProtKB-UniRule"/>
</dbReference>
<dbReference type="Proteomes" id="UP000006216">
    <property type="component" value="Chromosome"/>
</dbReference>
<evidence type="ECO:0000256" key="9">
    <source>
        <dbReference type="ARBA" id="ARBA00023306"/>
    </source>
</evidence>